<accession>A0AAW0AH08</accession>
<gene>
    <name evidence="2" type="ORF">R3P38DRAFT_3590287</name>
</gene>
<reference evidence="2 3" key="1">
    <citation type="journal article" date="2024" name="J Genomics">
        <title>Draft genome sequencing and assembly of Favolaschia claudopus CIRM-BRFM 2984 isolated from oak limbs.</title>
        <authorList>
            <person name="Navarro D."/>
            <person name="Drula E."/>
            <person name="Chaduli D."/>
            <person name="Cazenave R."/>
            <person name="Ahrendt S."/>
            <person name="Wang J."/>
            <person name="Lipzen A."/>
            <person name="Daum C."/>
            <person name="Barry K."/>
            <person name="Grigoriev I.V."/>
            <person name="Favel A."/>
            <person name="Rosso M.N."/>
            <person name="Martin F."/>
        </authorList>
    </citation>
    <scope>NUCLEOTIDE SEQUENCE [LARGE SCALE GENOMIC DNA]</scope>
    <source>
        <strain evidence="2 3">CIRM-BRFM 2984</strain>
    </source>
</reference>
<keyword evidence="3" id="KW-1185">Reference proteome</keyword>
<dbReference type="SUPFAM" id="SSF50370">
    <property type="entry name" value="Ricin B-like lectins"/>
    <property type="match status" value="1"/>
</dbReference>
<dbReference type="InterPro" id="IPR035992">
    <property type="entry name" value="Ricin_B-like_lectins"/>
</dbReference>
<protein>
    <submittedName>
        <fullName evidence="2">Ricin-type beta-trefoil lectin domain-containing protein</fullName>
    </submittedName>
</protein>
<dbReference type="AlphaFoldDB" id="A0AAW0AH08"/>
<dbReference type="Gene3D" id="2.80.10.50">
    <property type="match status" value="1"/>
</dbReference>
<organism evidence="2 3">
    <name type="scientific">Favolaschia claudopus</name>
    <dbReference type="NCBI Taxonomy" id="2862362"/>
    <lineage>
        <taxon>Eukaryota</taxon>
        <taxon>Fungi</taxon>
        <taxon>Dikarya</taxon>
        <taxon>Basidiomycota</taxon>
        <taxon>Agaricomycotina</taxon>
        <taxon>Agaricomycetes</taxon>
        <taxon>Agaricomycetidae</taxon>
        <taxon>Agaricales</taxon>
        <taxon>Marasmiineae</taxon>
        <taxon>Mycenaceae</taxon>
        <taxon>Favolaschia</taxon>
    </lineage>
</organism>
<sequence>MAIFKGDYTITNLQSKTRVDLKDGNNLHILQRYDFESHNTILLGNNEDGTRVHGWEPLTSKNEDYLNQVWHIMPTDRTGADSHHIVNVGTGTYLEIGEGNTTDGTPVTCSNKAAEPTPSYQEWEFIKIKDNYYKARNLGSGTYLEIDEGSSANGAKIQGRGEVDTNENQLWVFDVISAHK</sequence>
<dbReference type="Pfam" id="PF14200">
    <property type="entry name" value="RicinB_lectin_2"/>
    <property type="match status" value="2"/>
</dbReference>
<feature type="domain" description="Ricin B lectin" evidence="1">
    <location>
        <begin position="120"/>
        <end position="174"/>
    </location>
</feature>
<evidence type="ECO:0000313" key="3">
    <source>
        <dbReference type="Proteomes" id="UP001362999"/>
    </source>
</evidence>
<dbReference type="Proteomes" id="UP001362999">
    <property type="component" value="Unassembled WGS sequence"/>
</dbReference>
<dbReference type="EMBL" id="JAWWNJ010000067">
    <property type="protein sequence ID" value="KAK7008389.1"/>
    <property type="molecule type" value="Genomic_DNA"/>
</dbReference>
<dbReference type="PROSITE" id="PS50231">
    <property type="entry name" value="RICIN_B_LECTIN"/>
    <property type="match status" value="1"/>
</dbReference>
<feature type="domain" description="Ricin B lectin" evidence="1">
    <location>
        <begin position="5"/>
        <end position="108"/>
    </location>
</feature>
<dbReference type="InterPro" id="IPR000772">
    <property type="entry name" value="Ricin_B_lectin"/>
</dbReference>
<comment type="caution">
    <text evidence="2">The sequence shown here is derived from an EMBL/GenBank/DDBJ whole genome shotgun (WGS) entry which is preliminary data.</text>
</comment>
<name>A0AAW0AH08_9AGAR</name>
<evidence type="ECO:0000313" key="2">
    <source>
        <dbReference type="EMBL" id="KAK7008389.1"/>
    </source>
</evidence>
<evidence type="ECO:0000259" key="1">
    <source>
        <dbReference type="Pfam" id="PF14200"/>
    </source>
</evidence>
<proteinExistence type="predicted"/>